<dbReference type="AlphaFoldDB" id="A0A1D1V0C2"/>
<name>A0A1D1V0C2_RAMVA</name>
<reference evidence="1 2" key="1">
    <citation type="journal article" date="2016" name="Nat. Commun.">
        <title>Extremotolerant tardigrade genome and improved radiotolerance of human cultured cells by tardigrade-unique protein.</title>
        <authorList>
            <person name="Hashimoto T."/>
            <person name="Horikawa D.D."/>
            <person name="Saito Y."/>
            <person name="Kuwahara H."/>
            <person name="Kozuka-Hata H."/>
            <person name="Shin-I T."/>
            <person name="Minakuchi Y."/>
            <person name="Ohishi K."/>
            <person name="Motoyama A."/>
            <person name="Aizu T."/>
            <person name="Enomoto A."/>
            <person name="Kondo K."/>
            <person name="Tanaka S."/>
            <person name="Hara Y."/>
            <person name="Koshikawa S."/>
            <person name="Sagara H."/>
            <person name="Miura T."/>
            <person name="Yokobori S."/>
            <person name="Miyagawa K."/>
            <person name="Suzuki Y."/>
            <person name="Kubo T."/>
            <person name="Oyama M."/>
            <person name="Kohara Y."/>
            <person name="Fujiyama A."/>
            <person name="Arakawa K."/>
            <person name="Katayama T."/>
            <person name="Toyoda A."/>
            <person name="Kunieda T."/>
        </authorList>
    </citation>
    <scope>NUCLEOTIDE SEQUENCE [LARGE SCALE GENOMIC DNA]</scope>
    <source>
        <strain evidence="1 2">YOKOZUNA-1</strain>
    </source>
</reference>
<comment type="caution">
    <text evidence="1">The sequence shown here is derived from an EMBL/GenBank/DDBJ whole genome shotgun (WGS) entry which is preliminary data.</text>
</comment>
<accession>A0A1D1V0C2</accession>
<dbReference type="EMBL" id="BDGG01000002">
    <property type="protein sequence ID" value="GAU92153.1"/>
    <property type="molecule type" value="Genomic_DNA"/>
</dbReference>
<keyword evidence="2" id="KW-1185">Reference proteome</keyword>
<organism evidence="1 2">
    <name type="scientific">Ramazzottius varieornatus</name>
    <name type="common">Water bear</name>
    <name type="synonym">Tardigrade</name>
    <dbReference type="NCBI Taxonomy" id="947166"/>
    <lineage>
        <taxon>Eukaryota</taxon>
        <taxon>Metazoa</taxon>
        <taxon>Ecdysozoa</taxon>
        <taxon>Tardigrada</taxon>
        <taxon>Eutardigrada</taxon>
        <taxon>Parachela</taxon>
        <taxon>Hypsibioidea</taxon>
        <taxon>Ramazzottiidae</taxon>
        <taxon>Ramazzottius</taxon>
    </lineage>
</organism>
<gene>
    <name evidence="1" type="primary">RvY_04270-1</name>
    <name evidence="1" type="synonym">RvY_04270.1</name>
    <name evidence="1" type="ORF">RvY_04270</name>
</gene>
<evidence type="ECO:0000313" key="2">
    <source>
        <dbReference type="Proteomes" id="UP000186922"/>
    </source>
</evidence>
<sequence length="59" mass="6760">MEAVEALTTGRRKAAERRKYEASFEHGMSWFRNVHQLALSSARIRLFSVDVPVTILLGR</sequence>
<evidence type="ECO:0000313" key="1">
    <source>
        <dbReference type="EMBL" id="GAU92153.1"/>
    </source>
</evidence>
<dbReference type="Proteomes" id="UP000186922">
    <property type="component" value="Unassembled WGS sequence"/>
</dbReference>
<proteinExistence type="predicted"/>
<protein>
    <submittedName>
        <fullName evidence="1">Uncharacterized protein</fullName>
    </submittedName>
</protein>